<comment type="caution">
    <text evidence="3">The sequence shown here is derived from an EMBL/GenBank/DDBJ whole genome shotgun (WGS) entry which is preliminary data.</text>
</comment>
<evidence type="ECO:0000256" key="2">
    <source>
        <dbReference type="SAM" id="SignalP"/>
    </source>
</evidence>
<accession>A0ABT9YCL5</accession>
<evidence type="ECO:0000313" key="4">
    <source>
        <dbReference type="Proteomes" id="UP001239167"/>
    </source>
</evidence>
<keyword evidence="4" id="KW-1185">Reference proteome</keyword>
<reference evidence="3 4" key="1">
    <citation type="submission" date="2023-07" db="EMBL/GenBank/DDBJ databases">
        <title>Genomic Encyclopedia of Type Strains, Phase IV (KMG-IV): sequencing the most valuable type-strain genomes for metagenomic binning, comparative biology and taxonomic classification.</title>
        <authorList>
            <person name="Goeker M."/>
        </authorList>
    </citation>
    <scope>NUCLEOTIDE SEQUENCE [LARGE SCALE GENOMIC DNA]</scope>
    <source>
        <strain evidence="3 4">DSM 16980</strain>
    </source>
</reference>
<organism evidence="3 4">
    <name type="scientific">Pectinatus haikarae</name>
    <dbReference type="NCBI Taxonomy" id="349096"/>
    <lineage>
        <taxon>Bacteria</taxon>
        <taxon>Bacillati</taxon>
        <taxon>Bacillota</taxon>
        <taxon>Negativicutes</taxon>
        <taxon>Selenomonadales</taxon>
        <taxon>Selenomonadaceae</taxon>
        <taxon>Pectinatus</taxon>
    </lineage>
</organism>
<feature type="compositionally biased region" description="Basic and acidic residues" evidence="1">
    <location>
        <begin position="39"/>
        <end position="54"/>
    </location>
</feature>
<name>A0ABT9YCL5_9FIRM</name>
<gene>
    <name evidence="3" type="ORF">J2S01_002676</name>
</gene>
<dbReference type="EMBL" id="JAUSUE010000024">
    <property type="protein sequence ID" value="MDQ0204942.1"/>
    <property type="molecule type" value="Genomic_DNA"/>
</dbReference>
<sequence length="76" mass="8028">MFKLKAKKLTALILSSFMSITVLGTTLAEAHPNDNPPPRQEEPRHPKHNEDGHSTGEVTTAAIAGAVVGAVIAKNT</sequence>
<dbReference type="Proteomes" id="UP001239167">
    <property type="component" value="Unassembled WGS sequence"/>
</dbReference>
<evidence type="ECO:0000313" key="3">
    <source>
        <dbReference type="EMBL" id="MDQ0204942.1"/>
    </source>
</evidence>
<feature type="signal peptide" evidence="2">
    <location>
        <begin position="1"/>
        <end position="24"/>
    </location>
</feature>
<keyword evidence="2" id="KW-0732">Signal</keyword>
<protein>
    <submittedName>
        <fullName evidence="3">Uncharacterized protein</fullName>
    </submittedName>
</protein>
<feature type="region of interest" description="Disordered" evidence="1">
    <location>
        <begin position="28"/>
        <end position="59"/>
    </location>
</feature>
<proteinExistence type="predicted"/>
<feature type="chain" id="PRO_5045959768" evidence="2">
    <location>
        <begin position="25"/>
        <end position="76"/>
    </location>
</feature>
<evidence type="ECO:0000256" key="1">
    <source>
        <dbReference type="SAM" id="MobiDB-lite"/>
    </source>
</evidence>
<dbReference type="RefSeq" id="WP_196603391.1">
    <property type="nucleotide sequence ID" value="NZ_CP116940.1"/>
</dbReference>